<feature type="region of interest" description="Disordered" evidence="1">
    <location>
        <begin position="1"/>
        <end position="43"/>
    </location>
</feature>
<organism evidence="2 3">
    <name type="scientific">Pleuronectes platessa</name>
    <name type="common">European plaice</name>
    <dbReference type="NCBI Taxonomy" id="8262"/>
    <lineage>
        <taxon>Eukaryota</taxon>
        <taxon>Metazoa</taxon>
        <taxon>Chordata</taxon>
        <taxon>Craniata</taxon>
        <taxon>Vertebrata</taxon>
        <taxon>Euteleostomi</taxon>
        <taxon>Actinopterygii</taxon>
        <taxon>Neopterygii</taxon>
        <taxon>Teleostei</taxon>
        <taxon>Neoteleostei</taxon>
        <taxon>Acanthomorphata</taxon>
        <taxon>Carangaria</taxon>
        <taxon>Pleuronectiformes</taxon>
        <taxon>Pleuronectoidei</taxon>
        <taxon>Pleuronectidae</taxon>
        <taxon>Pleuronectes</taxon>
    </lineage>
</organism>
<comment type="caution">
    <text evidence="2">The sequence shown here is derived from an EMBL/GenBank/DDBJ whole genome shotgun (WGS) entry which is preliminary data.</text>
</comment>
<dbReference type="EMBL" id="CADEAL010002190">
    <property type="protein sequence ID" value="CAB1438624.1"/>
    <property type="molecule type" value="Genomic_DNA"/>
</dbReference>
<evidence type="ECO:0000313" key="3">
    <source>
        <dbReference type="Proteomes" id="UP001153269"/>
    </source>
</evidence>
<gene>
    <name evidence="2" type="ORF">PLEPLA_LOCUS26513</name>
</gene>
<sequence length="122" mass="13528">MCPSTGTKRNKDQKVQVTKVCSSTSESEGEEEPPAPWDDLCPPRDDLAPLTPHAPLTYLLFSCHTGNRTCVALMLRWAGLRREDALDGTCSGQILSLMFILSLAARPQEAEPVLNGFQKWRK</sequence>
<name>A0A9N7YV30_PLEPL</name>
<proteinExistence type="predicted"/>
<accession>A0A9N7YV30</accession>
<evidence type="ECO:0000256" key="1">
    <source>
        <dbReference type="SAM" id="MobiDB-lite"/>
    </source>
</evidence>
<dbReference type="AlphaFoldDB" id="A0A9N7YV30"/>
<keyword evidence="3" id="KW-1185">Reference proteome</keyword>
<dbReference type="Proteomes" id="UP001153269">
    <property type="component" value="Unassembled WGS sequence"/>
</dbReference>
<reference evidence="2" key="1">
    <citation type="submission" date="2020-03" db="EMBL/GenBank/DDBJ databases">
        <authorList>
            <person name="Weist P."/>
        </authorList>
    </citation>
    <scope>NUCLEOTIDE SEQUENCE</scope>
</reference>
<evidence type="ECO:0000313" key="2">
    <source>
        <dbReference type="EMBL" id="CAB1438624.1"/>
    </source>
</evidence>
<protein>
    <submittedName>
        <fullName evidence="2">Uncharacterized protein</fullName>
    </submittedName>
</protein>